<keyword evidence="4" id="KW-1185">Reference proteome</keyword>
<dbReference type="Proteomes" id="UP000250557">
    <property type="component" value="Chromosome"/>
</dbReference>
<evidence type="ECO:0000313" key="4">
    <source>
        <dbReference type="Proteomes" id="UP000663940"/>
    </source>
</evidence>
<sequence length="128" mass="15072">MFKRLTAIFLLIGMISSNCSRFFVYAGFKVNHKYIAENLCINRNKPWLHCNGKCYFMRKIKQAEENEKKQQAKDNLSHLEISFFHRPDQILFIAPVISTANEIAVPRYAYQYSSRYIETIFRPPKSIA</sequence>
<name>A0AAE6JLF2_9SPHI</name>
<evidence type="ECO:0000313" key="2">
    <source>
        <dbReference type="EMBL" id="QTE49525.1"/>
    </source>
</evidence>
<dbReference type="EMBL" id="CP071880">
    <property type="protein sequence ID" value="QTE49525.1"/>
    <property type="molecule type" value="Genomic_DNA"/>
</dbReference>
<accession>A0AAE6JLF2</accession>
<protein>
    <submittedName>
        <fullName evidence="1">Uncharacterized protein</fullName>
    </submittedName>
</protein>
<organism evidence="1 3">
    <name type="scientific">Mucilaginibacter rubeus</name>
    <dbReference type="NCBI Taxonomy" id="2027860"/>
    <lineage>
        <taxon>Bacteria</taxon>
        <taxon>Pseudomonadati</taxon>
        <taxon>Bacteroidota</taxon>
        <taxon>Sphingobacteriia</taxon>
        <taxon>Sphingobacteriales</taxon>
        <taxon>Sphingobacteriaceae</taxon>
        <taxon>Mucilaginibacter</taxon>
    </lineage>
</organism>
<evidence type="ECO:0000313" key="3">
    <source>
        <dbReference type="Proteomes" id="UP000250557"/>
    </source>
</evidence>
<reference evidence="2 4" key="2">
    <citation type="submission" date="2021-03" db="EMBL/GenBank/DDBJ databases">
        <title>Mucilaginibacter strains isolated from gold and copper mining confer multi heavy-metal resistance.</title>
        <authorList>
            <person name="Li Y."/>
        </authorList>
    </citation>
    <scope>NUCLEOTIDE SEQUENCE [LARGE SCALE GENOMIC DNA]</scope>
    <source>
        <strain evidence="2 4">P2-4</strain>
    </source>
</reference>
<dbReference type="EMBL" id="CP043451">
    <property type="protein sequence ID" value="QEM07904.1"/>
    <property type="molecule type" value="Genomic_DNA"/>
</dbReference>
<evidence type="ECO:0000313" key="1">
    <source>
        <dbReference type="EMBL" id="QEM07904.1"/>
    </source>
</evidence>
<reference evidence="1 3" key="1">
    <citation type="submission" date="2019-08" db="EMBL/GenBank/DDBJ databases">
        <title>Comparative genome analysis confer to the adaptation heavy metal polluted environment.</title>
        <authorList>
            <person name="Li Y."/>
        </authorList>
    </citation>
    <scope>NUCLEOTIDE SEQUENCE [LARGE SCALE GENOMIC DNA]</scope>
    <source>
        <strain evidence="1 3">P2</strain>
    </source>
</reference>
<dbReference type="AlphaFoldDB" id="A0AAE6JLF2"/>
<proteinExistence type="predicted"/>
<dbReference type="Proteomes" id="UP000663940">
    <property type="component" value="Chromosome"/>
</dbReference>
<gene>
    <name evidence="1" type="ORF">DIU31_031995</name>
    <name evidence="2" type="ORF">J3L21_29015</name>
</gene>